<evidence type="ECO:0000313" key="1">
    <source>
        <dbReference type="EMBL" id="GGM67236.1"/>
    </source>
</evidence>
<keyword evidence="2" id="KW-1185">Reference proteome</keyword>
<organism evidence="1 2">
    <name type="scientific">Longimycelium tulufanense</name>
    <dbReference type="NCBI Taxonomy" id="907463"/>
    <lineage>
        <taxon>Bacteria</taxon>
        <taxon>Bacillati</taxon>
        <taxon>Actinomycetota</taxon>
        <taxon>Actinomycetes</taxon>
        <taxon>Pseudonocardiales</taxon>
        <taxon>Pseudonocardiaceae</taxon>
        <taxon>Longimycelium</taxon>
    </lineage>
</organism>
<dbReference type="EMBL" id="BMMK01000021">
    <property type="protein sequence ID" value="GGM67236.1"/>
    <property type="molecule type" value="Genomic_DNA"/>
</dbReference>
<gene>
    <name evidence="1" type="ORF">GCM10012275_42200</name>
</gene>
<reference evidence="1" key="2">
    <citation type="submission" date="2020-09" db="EMBL/GenBank/DDBJ databases">
        <authorList>
            <person name="Sun Q."/>
            <person name="Zhou Y."/>
        </authorList>
    </citation>
    <scope>NUCLEOTIDE SEQUENCE</scope>
    <source>
        <strain evidence="1">CGMCC 4.5737</strain>
    </source>
</reference>
<dbReference type="AlphaFoldDB" id="A0A8J3CAW7"/>
<protein>
    <submittedName>
        <fullName evidence="1">Uncharacterized protein</fullName>
    </submittedName>
</protein>
<comment type="caution">
    <text evidence="1">The sequence shown here is derived from an EMBL/GenBank/DDBJ whole genome shotgun (WGS) entry which is preliminary data.</text>
</comment>
<name>A0A8J3CAW7_9PSEU</name>
<reference evidence="1" key="1">
    <citation type="journal article" date="2014" name="Int. J. Syst. Evol. Microbiol.">
        <title>Complete genome sequence of Corynebacterium casei LMG S-19264T (=DSM 44701T), isolated from a smear-ripened cheese.</title>
        <authorList>
            <consortium name="US DOE Joint Genome Institute (JGI-PGF)"/>
            <person name="Walter F."/>
            <person name="Albersmeier A."/>
            <person name="Kalinowski J."/>
            <person name="Ruckert C."/>
        </authorList>
    </citation>
    <scope>NUCLEOTIDE SEQUENCE</scope>
    <source>
        <strain evidence="1">CGMCC 4.5737</strain>
    </source>
</reference>
<proteinExistence type="predicted"/>
<sequence length="286" mass="30725">MAWVKRLAALVEDGVPTDVAVALRDPRIPPREWSTVLAREFALTLNWAARRVLAAAGHARTGRPRWPGLAPVLSLLPRHGHAVHLIRRALPFALCGLPTGVAGHPEQTNQLRELAAVLTDLLDLSTPLHVFSRPPHEAVAEMAPAELVVVTGRPESVDAVRSATTATVVGATGSCVLLVGSEPGRLARVGTVLGQLDQPGSCTRFGGWWEIAIPDGTLWRRNGATRETTAVLAETHPSAVYRLDDGVEPTDLSGYTCLPCDDNATLGTLVGFGRDPWYRWPGDFLC</sequence>
<evidence type="ECO:0000313" key="2">
    <source>
        <dbReference type="Proteomes" id="UP000637578"/>
    </source>
</evidence>
<dbReference type="Proteomes" id="UP000637578">
    <property type="component" value="Unassembled WGS sequence"/>
</dbReference>
<accession>A0A8J3CAW7</accession>